<dbReference type="InterPro" id="IPR002220">
    <property type="entry name" value="DapA-like"/>
</dbReference>
<keyword evidence="1 2" id="KW-0456">Lyase</keyword>
<comment type="caution">
    <text evidence="4">The sequence shown here is derived from an EMBL/GenBank/DDBJ whole genome shotgun (WGS) entry which is preliminary data.</text>
</comment>
<dbReference type="PRINTS" id="PR00146">
    <property type="entry name" value="DHPICSNTHASE"/>
</dbReference>
<feature type="active site" description="Schiff-base intermediate with substrate" evidence="3">
    <location>
        <position position="172"/>
    </location>
</feature>
<dbReference type="Pfam" id="PF00701">
    <property type="entry name" value="DHDPS"/>
    <property type="match status" value="1"/>
</dbReference>
<dbReference type="Proteomes" id="UP000298488">
    <property type="component" value="Unassembled WGS sequence"/>
</dbReference>
<dbReference type="RefSeq" id="WP_104095605.1">
    <property type="nucleotide sequence ID" value="NZ_JACHBP010000001.1"/>
</dbReference>
<evidence type="ECO:0000313" key="5">
    <source>
        <dbReference type="Proteomes" id="UP000298488"/>
    </source>
</evidence>
<dbReference type="PANTHER" id="PTHR12128:SF72">
    <property type="entry name" value="DIHYDRODIPICOLINATE SYNTHASE"/>
    <property type="match status" value="1"/>
</dbReference>
<dbReference type="GO" id="GO:0008840">
    <property type="term" value="F:4-hydroxy-tetrahydrodipicolinate synthase activity"/>
    <property type="evidence" value="ECO:0007669"/>
    <property type="project" value="TreeGrafter"/>
</dbReference>
<dbReference type="Gene3D" id="3.20.20.70">
    <property type="entry name" value="Aldolase class I"/>
    <property type="match status" value="1"/>
</dbReference>
<proteinExistence type="inferred from homology"/>
<evidence type="ECO:0000313" key="4">
    <source>
        <dbReference type="EMBL" id="TFB79734.1"/>
    </source>
</evidence>
<evidence type="ECO:0000256" key="1">
    <source>
        <dbReference type="ARBA" id="ARBA00023239"/>
    </source>
</evidence>
<dbReference type="PIRSF" id="PIRSF001365">
    <property type="entry name" value="DHDPS"/>
    <property type="match status" value="1"/>
</dbReference>
<name>A0A4R8V998_9MICO</name>
<sequence length="307" mass="33498">MSSQNFDLGGVVVATTLPFKEDSSAPAGLAVDWDRFAEHCDFLMNNGCRGVGPNGSLGEYEALTDEERRRVIQVAVEAVDGRGIVIAGVHGTGWHTAKKWAEYAKEDGADGLLLLPPTIYKATDDEVVEHFTRVAEVGLPIMAYNNPFSTKIDLMPGLVARLAEIPEVVAVKEFSGDIRRILAIRELCDIDIICGTDDLLFESLVVGADGWFAGYPNAFPKEAVEIYDLVKAGDIPSALKIYEQLVTVFRWDTTIEFVQAIKLSMDIHGETYGGPCRPPRGPLSAEQHAKVTADTKKALDFIASRKV</sequence>
<keyword evidence="5" id="KW-1185">Reference proteome</keyword>
<gene>
    <name evidence="4" type="ORF">E3N84_06560</name>
</gene>
<evidence type="ECO:0000256" key="2">
    <source>
        <dbReference type="PIRNR" id="PIRNR001365"/>
    </source>
</evidence>
<dbReference type="SMART" id="SM01130">
    <property type="entry name" value="DHDPS"/>
    <property type="match status" value="1"/>
</dbReference>
<protein>
    <submittedName>
        <fullName evidence="4">Dihydrodipicolinate synthase family protein</fullName>
    </submittedName>
</protein>
<dbReference type="InterPro" id="IPR013785">
    <property type="entry name" value="Aldolase_TIM"/>
</dbReference>
<dbReference type="AlphaFoldDB" id="A0A4R8V998"/>
<dbReference type="SUPFAM" id="SSF51569">
    <property type="entry name" value="Aldolase"/>
    <property type="match status" value="1"/>
</dbReference>
<accession>A0A4R8V998</accession>
<dbReference type="EMBL" id="SOFI01000003">
    <property type="protein sequence ID" value="TFB79734.1"/>
    <property type="molecule type" value="Genomic_DNA"/>
</dbReference>
<evidence type="ECO:0000256" key="3">
    <source>
        <dbReference type="PIRSR" id="PIRSR001365-1"/>
    </source>
</evidence>
<organism evidence="4 5">
    <name type="scientific">Terrimesophilobacter mesophilus</name>
    <dbReference type="NCBI Taxonomy" id="433647"/>
    <lineage>
        <taxon>Bacteria</taxon>
        <taxon>Bacillati</taxon>
        <taxon>Actinomycetota</taxon>
        <taxon>Actinomycetes</taxon>
        <taxon>Micrococcales</taxon>
        <taxon>Microbacteriaceae</taxon>
        <taxon>Terrimesophilobacter</taxon>
    </lineage>
</organism>
<reference evidence="4 5" key="1">
    <citation type="submission" date="2019-03" db="EMBL/GenBank/DDBJ databases">
        <title>Genomics of glacier-inhabiting Cryobacterium strains.</title>
        <authorList>
            <person name="Liu Q."/>
            <person name="Xin Y.-H."/>
        </authorList>
    </citation>
    <scope>NUCLEOTIDE SEQUENCE [LARGE SCALE GENOMIC DNA]</scope>
    <source>
        <strain evidence="4 5">CGMCC 1.10440</strain>
    </source>
</reference>
<comment type="similarity">
    <text evidence="2">Belongs to the DapA family.</text>
</comment>
<dbReference type="PANTHER" id="PTHR12128">
    <property type="entry name" value="DIHYDRODIPICOLINATE SYNTHASE"/>
    <property type="match status" value="1"/>
</dbReference>
<dbReference type="CDD" id="cd00408">
    <property type="entry name" value="DHDPS-like"/>
    <property type="match status" value="1"/>
</dbReference>
<dbReference type="OrthoDB" id="9778880at2"/>
<feature type="active site" description="Proton donor/acceptor" evidence="3">
    <location>
        <position position="144"/>
    </location>
</feature>